<feature type="compositionally biased region" description="Polar residues" evidence="1">
    <location>
        <begin position="533"/>
        <end position="548"/>
    </location>
</feature>
<feature type="region of interest" description="Disordered" evidence="1">
    <location>
        <begin position="528"/>
        <end position="548"/>
    </location>
</feature>
<evidence type="ECO:0000313" key="2">
    <source>
        <dbReference type="EMBL" id="ORE04353.1"/>
    </source>
</evidence>
<evidence type="ECO:0000256" key="1">
    <source>
        <dbReference type="SAM" id="MobiDB-lite"/>
    </source>
</evidence>
<protein>
    <submittedName>
        <fullName evidence="2">Uncharacterized protein</fullName>
    </submittedName>
</protein>
<dbReference type="AlphaFoldDB" id="A0A1X0QX20"/>
<name>A0A1X0QX20_RHIZD</name>
<reference evidence="2" key="1">
    <citation type="journal article" date="2016" name="Proc. Natl. Acad. Sci. U.S.A.">
        <title>Lipid metabolic changes in an early divergent fungus govern the establishment of a mutualistic symbiosis with endobacteria.</title>
        <authorList>
            <person name="Lastovetsky O.A."/>
            <person name="Gaspar M.L."/>
            <person name="Mondo S.J."/>
            <person name="LaButti K.M."/>
            <person name="Sandor L."/>
            <person name="Grigoriev I.V."/>
            <person name="Henry S.A."/>
            <person name="Pawlowska T.E."/>
        </authorList>
    </citation>
    <scope>NUCLEOTIDE SEQUENCE [LARGE SCALE GENOMIC DNA]</scope>
    <source>
        <strain evidence="2">ATCC 52814</strain>
    </source>
</reference>
<gene>
    <name evidence="2" type="ORF">BCV72DRAFT_307425</name>
</gene>
<dbReference type="OrthoDB" id="5591056at2759"/>
<dbReference type="EMBL" id="KV921974">
    <property type="protein sequence ID" value="ORE04353.1"/>
    <property type="molecule type" value="Genomic_DNA"/>
</dbReference>
<sequence>MDLKHARQIASYEVTKINTAYLNGVSSHFGNKLRMFLNMVLKKDKRIKAVKNKMKNSGSEEEVSAIVKTIVEQCNNVKTHVSSRKINDLPRDLLSSQDVDIIHDIFSSYSPNYQFTKGSIYYDCKVNVLKHLKAFYKISSMCEILQGKLFNCFPLRRAFIPSYMTIDTLILNTQILKNPVTNHLDKEIVRAPVLSVAAKAMKPQSERKASKFRGMLFTDGVGVSVLKQNDDMKKGGSGADRRAKAVDEEGFKYIEKLEKEELLAGVGKRVLIDPGWRDVLYCVHEESTIESKRTYRYTSSQRAIEIKSRKFKKLQKNLKPDDVRVAEVSLSKCKSSTVNGDKFAKYLQERATVAPALSKYYANEDIPAVETNLLPFRKMKLSSFINGQQADKRLARNLIIKFGDDATPITGNWSAGNVKFHEPIRGVGMRRMLAQQGSKMCLLDECKASSLCPSCLRGELEKFKKVQNLRLFQSEKQPAVQKPTMFGGHGRDMVATLNFRHILFGLRENGKRPERFCRLNAPHSTGFKRKAASSVSSRPTNPLQLPLH</sequence>
<accession>A0A1X0QX20</accession>
<dbReference type="Proteomes" id="UP000242414">
    <property type="component" value="Unassembled WGS sequence"/>
</dbReference>
<organism evidence="2">
    <name type="scientific">Rhizopus microsporus var. microsporus</name>
    <dbReference type="NCBI Taxonomy" id="86635"/>
    <lineage>
        <taxon>Eukaryota</taxon>
        <taxon>Fungi</taxon>
        <taxon>Fungi incertae sedis</taxon>
        <taxon>Mucoromycota</taxon>
        <taxon>Mucoromycotina</taxon>
        <taxon>Mucoromycetes</taxon>
        <taxon>Mucorales</taxon>
        <taxon>Mucorineae</taxon>
        <taxon>Rhizopodaceae</taxon>
        <taxon>Rhizopus</taxon>
    </lineage>
</organism>
<dbReference type="VEuPathDB" id="FungiDB:BCV72DRAFT_307425"/>
<proteinExistence type="predicted"/>